<dbReference type="InterPro" id="IPR036661">
    <property type="entry name" value="Luciferase-like_sf"/>
</dbReference>
<accession>A0ABN2MTQ7</accession>
<dbReference type="Gene3D" id="3.20.20.30">
    <property type="entry name" value="Luciferase-like domain"/>
    <property type="match status" value="1"/>
</dbReference>
<feature type="domain" description="Luciferase-like" evidence="2">
    <location>
        <begin position="1"/>
        <end position="304"/>
    </location>
</feature>
<sequence length="338" mass="35836">MRYSLVELAPVAPGTSKSAALERGLAAAGEAEQLGYDRIWFAEHHHSTGYASADPVPMVAAAVARTSRIRIGSGAVLLNHHSAFAVAERFMMLQAMAPGRVDLGLGRSSAGGLIDAALRRDRDSRPVDDFSAQVQEVLGYFHRAFPAGHGLATVDLTTSVDGVPDVWILGSSVASAHLAGQLGIGYVYGAHINPAATWAALERYRESFVATPFGSGVPRPILTLHVAAADDDEQAHRLTWPARALRAGGRDRPIPTVEQATAELSGRDKALTSAVRGDVIPPQIAGTPGSLREQLEPLIRATGVAEIIVQDMLTDFALRSRSREIIAKVLGSIDAPPR</sequence>
<organism evidence="3 4">
    <name type="scientific">Pseudonocardia ailaonensis</name>
    <dbReference type="NCBI Taxonomy" id="367279"/>
    <lineage>
        <taxon>Bacteria</taxon>
        <taxon>Bacillati</taxon>
        <taxon>Actinomycetota</taxon>
        <taxon>Actinomycetes</taxon>
        <taxon>Pseudonocardiales</taxon>
        <taxon>Pseudonocardiaceae</taxon>
        <taxon>Pseudonocardia</taxon>
    </lineage>
</organism>
<dbReference type="EMBL" id="BAAAQK010000004">
    <property type="protein sequence ID" value="GAA1838425.1"/>
    <property type="molecule type" value="Genomic_DNA"/>
</dbReference>
<dbReference type="InterPro" id="IPR019949">
    <property type="entry name" value="CmoO-like"/>
</dbReference>
<dbReference type="PANTHER" id="PTHR30137">
    <property type="entry name" value="LUCIFERASE-LIKE MONOOXYGENASE"/>
    <property type="match status" value="1"/>
</dbReference>
<dbReference type="Proteomes" id="UP001500449">
    <property type="component" value="Unassembled WGS sequence"/>
</dbReference>
<evidence type="ECO:0000313" key="4">
    <source>
        <dbReference type="Proteomes" id="UP001500449"/>
    </source>
</evidence>
<comment type="caution">
    <text evidence="3">The sequence shown here is derived from an EMBL/GenBank/DDBJ whole genome shotgun (WGS) entry which is preliminary data.</text>
</comment>
<dbReference type="InterPro" id="IPR050766">
    <property type="entry name" value="Bact_Lucif_Oxidored"/>
</dbReference>
<evidence type="ECO:0000313" key="3">
    <source>
        <dbReference type="EMBL" id="GAA1838425.1"/>
    </source>
</evidence>
<dbReference type="Pfam" id="PF00296">
    <property type="entry name" value="Bac_luciferase"/>
    <property type="match status" value="1"/>
</dbReference>
<dbReference type="PANTHER" id="PTHR30137:SF18">
    <property type="entry name" value="CONSERVED PROTEIN"/>
    <property type="match status" value="1"/>
</dbReference>
<proteinExistence type="predicted"/>
<evidence type="ECO:0000259" key="2">
    <source>
        <dbReference type="Pfam" id="PF00296"/>
    </source>
</evidence>
<dbReference type="InterPro" id="IPR011251">
    <property type="entry name" value="Luciferase-like_dom"/>
</dbReference>
<gene>
    <name evidence="3" type="ORF">GCM10009836_16710</name>
</gene>
<dbReference type="NCBIfam" id="TIGR03558">
    <property type="entry name" value="oxido_grp_1"/>
    <property type="match status" value="1"/>
</dbReference>
<comment type="similarity">
    <text evidence="1">To bacterial alkanal monooxygenase alpha and beta chains.</text>
</comment>
<reference evidence="3 4" key="1">
    <citation type="journal article" date="2019" name="Int. J. Syst. Evol. Microbiol.">
        <title>The Global Catalogue of Microorganisms (GCM) 10K type strain sequencing project: providing services to taxonomists for standard genome sequencing and annotation.</title>
        <authorList>
            <consortium name="The Broad Institute Genomics Platform"/>
            <consortium name="The Broad Institute Genome Sequencing Center for Infectious Disease"/>
            <person name="Wu L."/>
            <person name="Ma J."/>
        </authorList>
    </citation>
    <scope>NUCLEOTIDE SEQUENCE [LARGE SCALE GENOMIC DNA]</scope>
    <source>
        <strain evidence="3 4">JCM 16009</strain>
    </source>
</reference>
<dbReference type="SUPFAM" id="SSF51679">
    <property type="entry name" value="Bacterial luciferase-like"/>
    <property type="match status" value="1"/>
</dbReference>
<protein>
    <submittedName>
        <fullName evidence="3">LLM class flavin-dependent oxidoreductase</fullName>
    </submittedName>
</protein>
<evidence type="ECO:0000256" key="1">
    <source>
        <dbReference type="ARBA" id="ARBA00007789"/>
    </source>
</evidence>
<dbReference type="RefSeq" id="WP_344414160.1">
    <property type="nucleotide sequence ID" value="NZ_BAAAQK010000004.1"/>
</dbReference>
<keyword evidence="4" id="KW-1185">Reference proteome</keyword>
<name>A0ABN2MTQ7_9PSEU</name>